<reference evidence="3" key="1">
    <citation type="submission" date="2020-08" db="EMBL/GenBank/DDBJ databases">
        <title>Lacibacter sp. S13-6-6 genome sequencing.</title>
        <authorList>
            <person name="Jin L."/>
        </authorList>
    </citation>
    <scope>NUCLEOTIDE SEQUENCE [LARGE SCALE GENOMIC DNA]</scope>
    <source>
        <strain evidence="3">S13-6-6</strain>
    </source>
</reference>
<dbReference type="KEGG" id="lacs:H4075_09505"/>
<evidence type="ECO:0000313" key="2">
    <source>
        <dbReference type="EMBL" id="QNA46386.1"/>
    </source>
</evidence>
<feature type="signal peptide" evidence="1">
    <location>
        <begin position="1"/>
        <end position="19"/>
    </location>
</feature>
<sequence length="602" mass="67929">MKCYSLMAVFILATLITAAQNQKDAYENAYLGWIKIFNPNEPEKPYTQDNRVYSVKQMAISRMIIGWIQQSYTPKGAIGQALKLVNPKLNLYNENVKALPQMYGANTKTYIELKKNAENKWTPETNTHWWMDIAVNGKIGDYSQIITSPDTYYFYIPGENGLGEDEQRVANMRGFSSHPTFKKYISWYQPKGIATTLQYVVLLCKDNVKPFVKVTNGEYLAELEKAIERDAKEDIRRGDNAASVNALLIKRKAELAKLKERNKSRLSEPAKQSKVPGLHLENTSSAESFENANHSGNDFIYKLDPAKLALTKSDQPQWILIAWEAEGVANGNEAGAHLHQSMLDNINYDYIYNYFFYPEKIKGIAYKPLKSPTEEIKNSTTEASTISKKNAADASVIFFDDFSQNAAGQKPIGWKSELNLDANYASVTTLPGKDGKWLEIKGQNKVIPLNLKKPLPQDFELSFDLAVPRDIPWGAKAFVLYLGTAKNYVENGPCINLRIRAGFSGRPGETSLECKFGSTYPVNTKPYYDATGFSNDKEINKVTITLKKKGESLEYFIDKNKIADISKAVPPGTLFNWLQLSHLRSDGDNQKYYFGNLKITKL</sequence>
<dbReference type="AlphaFoldDB" id="A0A7G5XLN3"/>
<feature type="chain" id="PRO_5028959515" evidence="1">
    <location>
        <begin position="20"/>
        <end position="602"/>
    </location>
</feature>
<keyword evidence="3" id="KW-1185">Reference proteome</keyword>
<name>A0A7G5XLN3_9BACT</name>
<dbReference type="Proteomes" id="UP000515344">
    <property type="component" value="Chromosome"/>
</dbReference>
<evidence type="ECO:0000256" key="1">
    <source>
        <dbReference type="SAM" id="SignalP"/>
    </source>
</evidence>
<dbReference type="RefSeq" id="WP_182806241.1">
    <property type="nucleotide sequence ID" value="NZ_CP060007.1"/>
</dbReference>
<protein>
    <submittedName>
        <fullName evidence="2">Uncharacterized protein</fullName>
    </submittedName>
</protein>
<accession>A0A7G5XLN3</accession>
<dbReference type="EMBL" id="CP060007">
    <property type="protein sequence ID" value="QNA46386.1"/>
    <property type="molecule type" value="Genomic_DNA"/>
</dbReference>
<organism evidence="2 3">
    <name type="scientific">Lacibacter sediminis</name>
    <dbReference type="NCBI Taxonomy" id="2760713"/>
    <lineage>
        <taxon>Bacteria</taxon>
        <taxon>Pseudomonadati</taxon>
        <taxon>Bacteroidota</taxon>
        <taxon>Chitinophagia</taxon>
        <taxon>Chitinophagales</taxon>
        <taxon>Chitinophagaceae</taxon>
        <taxon>Lacibacter</taxon>
    </lineage>
</organism>
<proteinExistence type="predicted"/>
<keyword evidence="1" id="KW-0732">Signal</keyword>
<gene>
    <name evidence="2" type="ORF">H4075_09505</name>
</gene>
<evidence type="ECO:0000313" key="3">
    <source>
        <dbReference type="Proteomes" id="UP000515344"/>
    </source>
</evidence>